<reference evidence="7 8" key="1">
    <citation type="submission" date="2011-04" db="EMBL/GenBank/DDBJ databases">
        <title>The Genome Sequence of Clostridium citroniae WAL-19142.</title>
        <authorList>
            <consortium name="The Broad Institute Genome Sequencing Platform"/>
            <person name="Earl A."/>
            <person name="Ward D."/>
            <person name="Feldgarden M."/>
            <person name="Gevers D."/>
            <person name="Warren Y.A."/>
            <person name="Tyrrell K.L."/>
            <person name="Citron D.M."/>
            <person name="Goldstein E.J."/>
            <person name="Daigneault M."/>
            <person name="Allen-Vercoe E."/>
            <person name="Young S.K."/>
            <person name="Zeng Q."/>
            <person name="Gargeya S."/>
            <person name="Fitzgerald M."/>
            <person name="Haas B."/>
            <person name="Abouelleil A."/>
            <person name="Alvarado L."/>
            <person name="Arachchi H.M."/>
            <person name="Berlin A."/>
            <person name="Brown A."/>
            <person name="Chapman S.B."/>
            <person name="Chen Z."/>
            <person name="Dunbar C."/>
            <person name="Freedman E."/>
            <person name="Gearin G."/>
            <person name="Gellesch M."/>
            <person name="Goldberg J."/>
            <person name="Griggs A."/>
            <person name="Gujja S."/>
            <person name="Heilman E.R."/>
            <person name="Heiman D."/>
            <person name="Howarth C."/>
            <person name="Larson L."/>
            <person name="Lui A."/>
            <person name="MacDonald P.J."/>
            <person name="Mehta T."/>
            <person name="Montmayeur A."/>
            <person name="Murphy C."/>
            <person name="Neiman D."/>
            <person name="Pearson M."/>
            <person name="Priest M."/>
            <person name="Roberts A."/>
            <person name="Saif S."/>
            <person name="Shea T."/>
            <person name="Shenoy N."/>
            <person name="Sisk P."/>
            <person name="Stolte C."/>
            <person name="Sykes S."/>
            <person name="White J."/>
            <person name="Yandava C."/>
            <person name="Wortman J."/>
            <person name="Nusbaum C."/>
            <person name="Birren B."/>
        </authorList>
    </citation>
    <scope>NUCLEOTIDE SEQUENCE [LARGE SCALE GENOMIC DNA]</scope>
    <source>
        <strain evidence="7 8">WAL-19142</strain>
    </source>
</reference>
<feature type="transmembrane region" description="Helical" evidence="6">
    <location>
        <begin position="57"/>
        <end position="80"/>
    </location>
</feature>
<dbReference type="AlphaFoldDB" id="A0A0J9C4G6"/>
<feature type="transmembrane region" description="Helical" evidence="6">
    <location>
        <begin position="86"/>
        <end position="102"/>
    </location>
</feature>
<accession>A0A0J9C4G6</accession>
<comment type="caution">
    <text evidence="7">The sequence shown here is derived from an EMBL/GenBank/DDBJ whole genome shotgun (WGS) entry which is preliminary data.</text>
</comment>
<dbReference type="RefSeq" id="WP_048929782.1">
    <property type="nucleotide sequence ID" value="NZ_KQ235877.1"/>
</dbReference>
<dbReference type="GO" id="GO:0015658">
    <property type="term" value="F:branched-chain amino acid transmembrane transporter activity"/>
    <property type="evidence" value="ECO:0007669"/>
    <property type="project" value="InterPro"/>
</dbReference>
<evidence type="ECO:0000256" key="4">
    <source>
        <dbReference type="ARBA" id="ARBA00022989"/>
    </source>
</evidence>
<evidence type="ECO:0000313" key="8">
    <source>
        <dbReference type="Proteomes" id="UP000037392"/>
    </source>
</evidence>
<evidence type="ECO:0000256" key="5">
    <source>
        <dbReference type="ARBA" id="ARBA00023136"/>
    </source>
</evidence>
<proteinExistence type="predicted"/>
<dbReference type="GeneID" id="93162026"/>
<dbReference type="PANTHER" id="PTHR30482">
    <property type="entry name" value="HIGH-AFFINITY BRANCHED-CHAIN AMINO ACID TRANSPORT SYSTEM PERMEASE"/>
    <property type="match status" value="1"/>
</dbReference>
<dbReference type="PANTHER" id="PTHR30482:SF10">
    <property type="entry name" value="HIGH-AFFINITY BRANCHED-CHAIN AMINO ACID TRANSPORT PROTEIN BRAE"/>
    <property type="match status" value="1"/>
</dbReference>
<protein>
    <recommendedName>
        <fullName evidence="9">Branched-chain amino acid ABC transporter permease</fullName>
    </recommendedName>
</protein>
<evidence type="ECO:0000256" key="2">
    <source>
        <dbReference type="ARBA" id="ARBA00022475"/>
    </source>
</evidence>
<dbReference type="OrthoDB" id="9789927at2"/>
<evidence type="ECO:0000256" key="6">
    <source>
        <dbReference type="SAM" id="Phobius"/>
    </source>
</evidence>
<keyword evidence="2" id="KW-1003">Cell membrane</keyword>
<dbReference type="GO" id="GO:0005886">
    <property type="term" value="C:plasma membrane"/>
    <property type="evidence" value="ECO:0007669"/>
    <property type="project" value="UniProtKB-SubCell"/>
</dbReference>
<evidence type="ECO:0008006" key="9">
    <source>
        <dbReference type="Google" id="ProtNLM"/>
    </source>
</evidence>
<feature type="transmembrane region" description="Helical" evidence="6">
    <location>
        <begin position="174"/>
        <end position="197"/>
    </location>
</feature>
<dbReference type="Pfam" id="PF02653">
    <property type="entry name" value="BPD_transp_2"/>
    <property type="match status" value="1"/>
</dbReference>
<keyword evidence="4 6" id="KW-1133">Transmembrane helix</keyword>
<keyword evidence="5 6" id="KW-0472">Membrane</keyword>
<feature type="transmembrane region" description="Helical" evidence="6">
    <location>
        <begin position="123"/>
        <end position="142"/>
    </location>
</feature>
<feature type="transmembrane region" description="Helical" evidence="6">
    <location>
        <begin position="12"/>
        <end position="45"/>
    </location>
</feature>
<comment type="subcellular location">
    <subcellularLocation>
        <location evidence="1">Cell membrane</location>
        <topology evidence="1">Multi-pass membrane protein</topology>
    </subcellularLocation>
</comment>
<name>A0A0J9C4G6_9FIRM</name>
<dbReference type="CDD" id="cd06581">
    <property type="entry name" value="TM_PBP1_LivM_like"/>
    <property type="match status" value="1"/>
</dbReference>
<dbReference type="InterPro" id="IPR043428">
    <property type="entry name" value="LivM-like"/>
</dbReference>
<organism evidence="7 8">
    <name type="scientific">[Clostridium] citroniae WAL-19142</name>
    <dbReference type="NCBI Taxonomy" id="742734"/>
    <lineage>
        <taxon>Bacteria</taxon>
        <taxon>Bacillati</taxon>
        <taxon>Bacillota</taxon>
        <taxon>Clostridia</taxon>
        <taxon>Lachnospirales</taxon>
        <taxon>Lachnospiraceae</taxon>
        <taxon>Enterocloster</taxon>
    </lineage>
</organism>
<evidence type="ECO:0000256" key="1">
    <source>
        <dbReference type="ARBA" id="ARBA00004651"/>
    </source>
</evidence>
<keyword evidence="3 6" id="KW-0812">Transmembrane</keyword>
<gene>
    <name evidence="7" type="ORF">HMPREF9470_02037</name>
</gene>
<evidence type="ECO:0000313" key="7">
    <source>
        <dbReference type="EMBL" id="KMW20022.1"/>
    </source>
</evidence>
<evidence type="ECO:0000256" key="3">
    <source>
        <dbReference type="ARBA" id="ARBA00022692"/>
    </source>
</evidence>
<feature type="transmembrane region" description="Helical" evidence="6">
    <location>
        <begin position="246"/>
        <end position="264"/>
    </location>
</feature>
<dbReference type="PATRIC" id="fig|742734.4.peg.2184"/>
<dbReference type="Proteomes" id="UP000037392">
    <property type="component" value="Unassembled WGS sequence"/>
</dbReference>
<dbReference type="InterPro" id="IPR001851">
    <property type="entry name" value="ABC_transp_permease"/>
</dbReference>
<dbReference type="EMBL" id="ADLK01000019">
    <property type="protein sequence ID" value="KMW20022.1"/>
    <property type="molecule type" value="Genomic_DNA"/>
</dbReference>
<feature type="transmembrane region" description="Helical" evidence="6">
    <location>
        <begin position="209"/>
        <end position="234"/>
    </location>
</feature>
<sequence length="299" mass="32345">MEYWLGVATLVGIYMIAVLGVSILCGFTGMFSMGHAGFMAIGAYTSALLTKNFDMPVFLGVIAGMVTASVIGAIISYPTLKLRDDYFIIVTLGIGEAIKLIIQNAASITGGARGLADIPKGSNFVNVWIIVVITVIVLKSFINSRHGRNCVAVREEELAAQSVGINVFQYKMEAMVISCALCGCAGALLGHYMHYLQPNMFTMVKSDELVIMVILGGRGSLTGTILAGLLMLPLPELLRFGSAEQWRMVLYGFLVVIVILFRPAGIMGTRELTMNDLKSLVGWVKGKFSKNSLKISRKE</sequence>